<dbReference type="AlphaFoldDB" id="A0A814PAB8"/>
<proteinExistence type="predicted"/>
<dbReference type="OrthoDB" id="242257at2759"/>
<dbReference type="PANTHER" id="PTHR11255:SF118">
    <property type="entry name" value="DIACYLGLYCEROL KINASE EPSILON"/>
    <property type="match status" value="1"/>
</dbReference>
<keyword evidence="1" id="KW-0479">Metal-binding</keyword>
<feature type="domain" description="Phorbol-ester/DAG-type" evidence="4">
    <location>
        <begin position="67"/>
        <end position="116"/>
    </location>
</feature>
<dbReference type="InterPro" id="IPR046349">
    <property type="entry name" value="C1-like_sf"/>
</dbReference>
<dbReference type="GO" id="GO:0046872">
    <property type="term" value="F:metal ion binding"/>
    <property type="evidence" value="ECO:0007669"/>
    <property type="project" value="UniProtKB-KW"/>
</dbReference>
<dbReference type="InterPro" id="IPR037607">
    <property type="entry name" value="DGK"/>
</dbReference>
<feature type="domain" description="DAGKc" evidence="5">
    <location>
        <begin position="240"/>
        <end position="310"/>
    </location>
</feature>
<dbReference type="InterPro" id="IPR016064">
    <property type="entry name" value="NAD/diacylglycerol_kinase_sf"/>
</dbReference>
<dbReference type="PROSITE" id="PS50081">
    <property type="entry name" value="ZF_DAG_PE_2"/>
    <property type="match status" value="2"/>
</dbReference>
<keyword evidence="7" id="KW-1185">Reference proteome</keyword>
<dbReference type="PANTHER" id="PTHR11255">
    <property type="entry name" value="DIACYLGLYCEROL KINASE"/>
    <property type="match status" value="1"/>
</dbReference>
<dbReference type="Proteomes" id="UP000663879">
    <property type="component" value="Unassembled WGS sequence"/>
</dbReference>
<keyword evidence="3" id="KW-1133">Transmembrane helix</keyword>
<accession>A0A814PAB8</accession>
<evidence type="ECO:0000313" key="6">
    <source>
        <dbReference type="EMBL" id="CAF1102617.1"/>
    </source>
</evidence>
<dbReference type="SUPFAM" id="SSF111331">
    <property type="entry name" value="NAD kinase/diacylglycerol kinase-like"/>
    <property type="match status" value="1"/>
</dbReference>
<evidence type="ECO:0000256" key="2">
    <source>
        <dbReference type="ARBA" id="ARBA00022833"/>
    </source>
</evidence>
<dbReference type="EMBL" id="CAJNOC010007647">
    <property type="protein sequence ID" value="CAF1102617.1"/>
    <property type="molecule type" value="Genomic_DNA"/>
</dbReference>
<keyword evidence="2" id="KW-0862">Zinc</keyword>
<protein>
    <submittedName>
        <fullName evidence="6">Uncharacterized protein</fullName>
    </submittedName>
</protein>
<feature type="non-terminal residue" evidence="6">
    <location>
        <position position="310"/>
    </location>
</feature>
<evidence type="ECO:0000259" key="5">
    <source>
        <dbReference type="PROSITE" id="PS50146"/>
    </source>
</evidence>
<evidence type="ECO:0000313" key="7">
    <source>
        <dbReference type="Proteomes" id="UP000663879"/>
    </source>
</evidence>
<keyword evidence="3" id="KW-0812">Transmembrane</keyword>
<organism evidence="6 7">
    <name type="scientific">Brachionus calyciflorus</name>
    <dbReference type="NCBI Taxonomy" id="104777"/>
    <lineage>
        <taxon>Eukaryota</taxon>
        <taxon>Metazoa</taxon>
        <taxon>Spiralia</taxon>
        <taxon>Gnathifera</taxon>
        <taxon>Rotifera</taxon>
        <taxon>Eurotatoria</taxon>
        <taxon>Monogononta</taxon>
        <taxon>Pseudotrocha</taxon>
        <taxon>Ploima</taxon>
        <taxon>Brachionidae</taxon>
        <taxon>Brachionus</taxon>
    </lineage>
</organism>
<sequence length="310" mass="36013">MKNTIRFANWLSRWDDWSGIIRISLATSLFVISIVLLLSLKRRKFDFLKSLSNNLIKNRASKKIGFSHNWHWNDLFLKPTFCNCCESVIVSGAYCNYCNLYTDEKCMKKADKMFKCKQLCDTHEADPDCEKPQKLLHRHWQHNWIKGNLKLNSSCFVCHENDCGCSPNLSDYKCCWCLRTIHEKCLNSVSNRDIVDNCDLGPFRRLLLKPNYLIKISQYSSLSIKDYKINKMLLSMIDYHDWTPLFVFANSKSGSADADVIMSHFNSILNPLQVIEMDKKNIENTLKWMQLYSDLIQFKILVCGGDGSIG</sequence>
<dbReference type="SUPFAM" id="SSF57889">
    <property type="entry name" value="Cysteine-rich domain"/>
    <property type="match status" value="2"/>
</dbReference>
<dbReference type="GO" id="GO:0007165">
    <property type="term" value="P:signal transduction"/>
    <property type="evidence" value="ECO:0007669"/>
    <property type="project" value="InterPro"/>
</dbReference>
<dbReference type="InterPro" id="IPR001206">
    <property type="entry name" value="Diacylglycerol_kinase_cat_dom"/>
</dbReference>
<gene>
    <name evidence="6" type="ORF">OXX778_LOCUS21229</name>
</gene>
<comment type="caution">
    <text evidence="6">The sequence shown here is derived from an EMBL/GenBank/DDBJ whole genome shotgun (WGS) entry which is preliminary data.</text>
</comment>
<feature type="domain" description="Phorbol-ester/DAG-type" evidence="4">
    <location>
        <begin position="141"/>
        <end position="198"/>
    </location>
</feature>
<dbReference type="PROSITE" id="PS00479">
    <property type="entry name" value="ZF_DAG_PE_1"/>
    <property type="match status" value="1"/>
</dbReference>
<evidence type="ECO:0000259" key="4">
    <source>
        <dbReference type="PROSITE" id="PS50081"/>
    </source>
</evidence>
<dbReference type="SMART" id="SM00109">
    <property type="entry name" value="C1"/>
    <property type="match status" value="2"/>
</dbReference>
<dbReference type="InterPro" id="IPR002219">
    <property type="entry name" value="PKC_DAG/PE"/>
</dbReference>
<keyword evidence="3" id="KW-0472">Membrane</keyword>
<dbReference type="GO" id="GO:0016020">
    <property type="term" value="C:membrane"/>
    <property type="evidence" value="ECO:0007669"/>
    <property type="project" value="TreeGrafter"/>
</dbReference>
<dbReference type="GO" id="GO:0004143">
    <property type="term" value="F:ATP-dependent diacylglycerol kinase activity"/>
    <property type="evidence" value="ECO:0007669"/>
    <property type="project" value="InterPro"/>
</dbReference>
<evidence type="ECO:0000256" key="3">
    <source>
        <dbReference type="SAM" id="Phobius"/>
    </source>
</evidence>
<dbReference type="PROSITE" id="PS50146">
    <property type="entry name" value="DAGK"/>
    <property type="match status" value="1"/>
</dbReference>
<feature type="transmembrane region" description="Helical" evidence="3">
    <location>
        <begin position="20"/>
        <end position="40"/>
    </location>
</feature>
<name>A0A814PAB8_9BILA</name>
<dbReference type="CDD" id="cd20801">
    <property type="entry name" value="C1_DGKepsilon_typeIII_rpt1"/>
    <property type="match status" value="1"/>
</dbReference>
<evidence type="ECO:0000256" key="1">
    <source>
        <dbReference type="ARBA" id="ARBA00022723"/>
    </source>
</evidence>
<dbReference type="Gene3D" id="3.30.60.20">
    <property type="match status" value="1"/>
</dbReference>
<dbReference type="Pfam" id="PF00781">
    <property type="entry name" value="DAGK_cat"/>
    <property type="match status" value="1"/>
</dbReference>
<reference evidence="6" key="1">
    <citation type="submission" date="2021-02" db="EMBL/GenBank/DDBJ databases">
        <authorList>
            <person name="Nowell W R."/>
        </authorList>
    </citation>
    <scope>NUCLEOTIDE SEQUENCE</scope>
    <source>
        <strain evidence="6">Ploen Becks lab</strain>
    </source>
</reference>